<organism evidence="2 3">
    <name type="scientific">Trichinella patagoniensis</name>
    <dbReference type="NCBI Taxonomy" id="990121"/>
    <lineage>
        <taxon>Eukaryota</taxon>
        <taxon>Metazoa</taxon>
        <taxon>Ecdysozoa</taxon>
        <taxon>Nematoda</taxon>
        <taxon>Enoplea</taxon>
        <taxon>Dorylaimia</taxon>
        <taxon>Trichinellida</taxon>
        <taxon>Trichinellidae</taxon>
        <taxon>Trichinella</taxon>
    </lineage>
</organism>
<dbReference type="AlphaFoldDB" id="A0A0V0ZPM7"/>
<evidence type="ECO:0000313" key="2">
    <source>
        <dbReference type="EMBL" id="KRY14158.1"/>
    </source>
</evidence>
<dbReference type="CDD" id="cd00590">
    <property type="entry name" value="RRM_SF"/>
    <property type="match status" value="1"/>
</dbReference>
<dbReference type="GO" id="GO:0003723">
    <property type="term" value="F:RNA binding"/>
    <property type="evidence" value="ECO:0007669"/>
    <property type="project" value="InterPro"/>
</dbReference>
<evidence type="ECO:0000259" key="1">
    <source>
        <dbReference type="SMART" id="SM00360"/>
    </source>
</evidence>
<dbReference type="SMART" id="SM00360">
    <property type="entry name" value="RRM"/>
    <property type="match status" value="1"/>
</dbReference>
<proteinExistence type="predicted"/>
<dbReference type="InterPro" id="IPR012677">
    <property type="entry name" value="Nucleotide-bd_a/b_plait_sf"/>
</dbReference>
<gene>
    <name evidence="2" type="ORF">T12_13428</name>
</gene>
<dbReference type="OrthoDB" id="5917366at2759"/>
<evidence type="ECO:0000313" key="3">
    <source>
        <dbReference type="Proteomes" id="UP000054783"/>
    </source>
</evidence>
<protein>
    <recommendedName>
        <fullName evidence="1">RRM domain-containing protein</fullName>
    </recommendedName>
</protein>
<comment type="caution">
    <text evidence="2">The sequence shown here is derived from an EMBL/GenBank/DDBJ whole genome shotgun (WGS) entry which is preliminary data.</text>
</comment>
<sequence length="209" mass="24753">LIEPRPSHPYQRKVRLLYTTMTELHHSIEHGIVLRNFLFEIFNLSAQDPLISFKYHSMLFKLECFTQERRDFVHNMIFVEIFNGRTTTEHLFSHFSSYGKVLHVEIRPENPHVAIVTFQTAEMARSACYICKEFHFPNYTIMCSYIYNLKDFFIKSFLPCKSTCSYEQCRLYSSTCFSNVLCKIARSIIITILPLLIDLAEFYLFLNVQ</sequence>
<feature type="domain" description="RRM" evidence="1">
    <location>
        <begin position="76"/>
        <end position="144"/>
    </location>
</feature>
<feature type="non-terminal residue" evidence="2">
    <location>
        <position position="209"/>
    </location>
</feature>
<dbReference type="Proteomes" id="UP000054783">
    <property type="component" value="Unassembled WGS sequence"/>
</dbReference>
<dbReference type="Pfam" id="PF00076">
    <property type="entry name" value="RRM_1"/>
    <property type="match status" value="1"/>
</dbReference>
<reference evidence="2 3" key="1">
    <citation type="submission" date="2015-01" db="EMBL/GenBank/DDBJ databases">
        <title>Evolution of Trichinella species and genotypes.</title>
        <authorList>
            <person name="Korhonen P.K."/>
            <person name="Edoardo P."/>
            <person name="Giuseppe L.R."/>
            <person name="Gasser R.B."/>
        </authorList>
    </citation>
    <scope>NUCLEOTIDE SEQUENCE [LARGE SCALE GENOMIC DNA]</scope>
    <source>
        <strain evidence="2">ISS2496</strain>
    </source>
</reference>
<name>A0A0V0ZPM7_9BILA</name>
<dbReference type="Gene3D" id="3.30.70.330">
    <property type="match status" value="1"/>
</dbReference>
<dbReference type="InterPro" id="IPR035979">
    <property type="entry name" value="RBD_domain_sf"/>
</dbReference>
<accession>A0A0V0ZPM7</accession>
<dbReference type="EMBL" id="JYDQ01000123">
    <property type="protein sequence ID" value="KRY14158.1"/>
    <property type="molecule type" value="Genomic_DNA"/>
</dbReference>
<dbReference type="SUPFAM" id="SSF54928">
    <property type="entry name" value="RNA-binding domain, RBD"/>
    <property type="match status" value="1"/>
</dbReference>
<dbReference type="InterPro" id="IPR000504">
    <property type="entry name" value="RRM_dom"/>
</dbReference>
<keyword evidence="3" id="KW-1185">Reference proteome</keyword>
<feature type="non-terminal residue" evidence="2">
    <location>
        <position position="1"/>
    </location>
</feature>